<dbReference type="PROSITE" id="PS51371">
    <property type="entry name" value="CBS"/>
    <property type="match status" value="1"/>
</dbReference>
<evidence type="ECO:0000313" key="10">
    <source>
        <dbReference type="EMBL" id="OLU47537.1"/>
    </source>
</evidence>
<dbReference type="Gene3D" id="3.10.310.20">
    <property type="entry name" value="DHHA2 domain"/>
    <property type="match status" value="1"/>
</dbReference>
<dbReference type="InterPro" id="IPR001667">
    <property type="entry name" value="DDH_dom"/>
</dbReference>
<dbReference type="SUPFAM" id="SSF64182">
    <property type="entry name" value="DHH phosphoesterases"/>
    <property type="match status" value="1"/>
</dbReference>
<organism evidence="10 11">
    <name type="scientific">Dubosiella newyorkensis</name>
    <dbReference type="NCBI Taxonomy" id="1862672"/>
    <lineage>
        <taxon>Bacteria</taxon>
        <taxon>Bacillati</taxon>
        <taxon>Bacillota</taxon>
        <taxon>Erysipelotrichia</taxon>
        <taxon>Erysipelotrichales</taxon>
        <taxon>Erysipelotrichaceae</taxon>
        <taxon>Dubosiella</taxon>
    </lineage>
</organism>
<dbReference type="Gene3D" id="3.40.1390.20">
    <property type="entry name" value="HprK N-terminal domain-like"/>
    <property type="match status" value="1"/>
</dbReference>
<keyword evidence="3" id="KW-0479">Metal-binding</keyword>
<dbReference type="RefSeq" id="WP_076340722.1">
    <property type="nucleotide sequence ID" value="NZ_CAPZTK010000379.1"/>
</dbReference>
<dbReference type="GeneID" id="78274825"/>
<dbReference type="PANTHER" id="PTHR12112">
    <property type="entry name" value="BNIP - RELATED"/>
    <property type="match status" value="1"/>
</dbReference>
<evidence type="ECO:0000256" key="1">
    <source>
        <dbReference type="ARBA" id="ARBA00001936"/>
    </source>
</evidence>
<dbReference type="SMART" id="SM01131">
    <property type="entry name" value="DHHA2"/>
    <property type="match status" value="1"/>
</dbReference>
<evidence type="ECO:0000313" key="11">
    <source>
        <dbReference type="Proteomes" id="UP000186705"/>
    </source>
</evidence>
<dbReference type="EMBL" id="MPKA01000045">
    <property type="protein sequence ID" value="OLU47537.1"/>
    <property type="molecule type" value="Genomic_DNA"/>
</dbReference>
<evidence type="ECO:0000259" key="9">
    <source>
        <dbReference type="PROSITE" id="PS51371"/>
    </source>
</evidence>
<evidence type="ECO:0000256" key="2">
    <source>
        <dbReference type="ARBA" id="ARBA00012146"/>
    </source>
</evidence>
<dbReference type="Pfam" id="PF07085">
    <property type="entry name" value="DRTGG"/>
    <property type="match status" value="1"/>
</dbReference>
<keyword evidence="11" id="KW-1185">Reference proteome</keyword>
<keyword evidence="4" id="KW-0378">Hydrolase</keyword>
<evidence type="ECO:0000256" key="3">
    <source>
        <dbReference type="ARBA" id="ARBA00022723"/>
    </source>
</evidence>
<keyword evidence="5" id="KW-0464">Manganese</keyword>
<dbReference type="SUPFAM" id="SSF75138">
    <property type="entry name" value="HprK N-terminal domain-like"/>
    <property type="match status" value="1"/>
</dbReference>
<dbReference type="NCBIfam" id="NF011443">
    <property type="entry name" value="PRK14869.1-5"/>
    <property type="match status" value="1"/>
</dbReference>
<dbReference type="InterPro" id="IPR000644">
    <property type="entry name" value="CBS_dom"/>
</dbReference>
<dbReference type="InterPro" id="IPR004097">
    <property type="entry name" value="DHHA2"/>
</dbReference>
<sequence>MTIYITGHKNPDSDSIVASIAYAYLKNELGEEAIPCRLGSISQETEYLLNRFDFPTPQLLEDARCTLGEIELLPATQISQDATLFEALQTMKQAKQPFLAVHDQNHKIIGMITRNDIANLGVEDTAYGIEMLQHTKPSDLVKTLNGKEIYIPEHLHLNGKVSIVALSSHRALRYQVQERMVIVSDDPIAQKELIEKGAGMLILVWCDSIEKDVLEAAKQHECAIILSGHGSMNTSRYLYFSLPVSALMSTKLITFERSEYVEDVIRKMSRYRYRSYPIVFEEQLCGYLEAGKMLYPPTKNMILVDHNEFSQSVKNIEKASVLEVIDHHRIHDFTSTRPVYFRNETVGSTCTIVTSLFFEHNIPIPRKLAGLLLGAMISDTLNFQSPTTTQKDIDLAQRLANLAHETIDELAYDIFFSNDLSQKDINDFLQEDMKHFEITNYQVAIAQSIIPQSSLLSIQEQELKEKMEAYTKRSGIDLYVFALTSILENGTYFYISGPLAQQLQQNLDQTHFFPNILSRKKQIVPLITNWIQEAN</sequence>
<dbReference type="Proteomes" id="UP000186705">
    <property type="component" value="Unassembled WGS sequence"/>
</dbReference>
<gene>
    <name evidence="10" type="ORF">BO225_02540</name>
</gene>
<dbReference type="Gene3D" id="3.90.1640.10">
    <property type="entry name" value="inorganic pyrophosphatase (n-terminal core)"/>
    <property type="match status" value="2"/>
</dbReference>
<dbReference type="InterPro" id="IPR028979">
    <property type="entry name" value="Ser_kin/Pase_Hpr-like_N_sf"/>
</dbReference>
<dbReference type="InterPro" id="IPR010766">
    <property type="entry name" value="DRTGG"/>
</dbReference>
<comment type="caution">
    <text evidence="10">The sequence shown here is derived from an EMBL/GenBank/DDBJ whole genome shotgun (WGS) entry which is preliminary data.</text>
</comment>
<accession>A0A1U7NPH5</accession>
<evidence type="ECO:0000256" key="6">
    <source>
        <dbReference type="ARBA" id="ARBA00032535"/>
    </source>
</evidence>
<keyword evidence="8" id="KW-0129">CBS domain</keyword>
<protein>
    <recommendedName>
        <fullName evidence="2">inorganic diphosphatase</fullName>
        <ecNumber evidence="2">3.6.1.1</ecNumber>
    </recommendedName>
    <alternativeName>
        <fullName evidence="6">Pyrophosphate phospho-hydrolase</fullName>
    </alternativeName>
</protein>
<dbReference type="SMART" id="SM00116">
    <property type="entry name" value="CBS"/>
    <property type="match status" value="2"/>
</dbReference>
<dbReference type="GO" id="GO:0005737">
    <property type="term" value="C:cytoplasm"/>
    <property type="evidence" value="ECO:0007669"/>
    <property type="project" value="InterPro"/>
</dbReference>
<dbReference type="OrthoDB" id="9766150at2"/>
<dbReference type="InterPro" id="IPR046342">
    <property type="entry name" value="CBS_dom_sf"/>
</dbReference>
<feature type="domain" description="CBS" evidence="9">
    <location>
        <begin position="69"/>
        <end position="131"/>
    </location>
</feature>
<dbReference type="SUPFAM" id="SSF54631">
    <property type="entry name" value="CBS-domain pair"/>
    <property type="match status" value="1"/>
</dbReference>
<name>A0A1U7NPH5_9FIRM</name>
<comment type="cofactor">
    <cofactor evidence="1">
        <name>Mn(2+)</name>
        <dbReference type="ChEBI" id="CHEBI:29035"/>
    </cofactor>
</comment>
<comment type="catalytic activity">
    <reaction evidence="7">
        <text>diphosphate + H2O = 2 phosphate + H(+)</text>
        <dbReference type="Rhea" id="RHEA:24576"/>
        <dbReference type="ChEBI" id="CHEBI:15377"/>
        <dbReference type="ChEBI" id="CHEBI:15378"/>
        <dbReference type="ChEBI" id="CHEBI:33019"/>
        <dbReference type="ChEBI" id="CHEBI:43474"/>
        <dbReference type="EC" id="3.6.1.1"/>
    </reaction>
</comment>
<dbReference type="Pfam" id="PF02833">
    <property type="entry name" value="DHHA2"/>
    <property type="match status" value="1"/>
</dbReference>
<dbReference type="Pfam" id="PF01368">
    <property type="entry name" value="DHH"/>
    <property type="match status" value="1"/>
</dbReference>
<evidence type="ECO:0000256" key="5">
    <source>
        <dbReference type="ARBA" id="ARBA00023211"/>
    </source>
</evidence>
<evidence type="ECO:0000256" key="8">
    <source>
        <dbReference type="PROSITE-ProRule" id="PRU00703"/>
    </source>
</evidence>
<dbReference type="Pfam" id="PF00571">
    <property type="entry name" value="CBS"/>
    <property type="match status" value="2"/>
</dbReference>
<dbReference type="EC" id="3.6.1.1" evidence="2"/>
<dbReference type="InterPro" id="IPR038222">
    <property type="entry name" value="DHHA2_dom_sf"/>
</dbReference>
<dbReference type="GO" id="GO:0004427">
    <property type="term" value="F:inorganic diphosphate phosphatase activity"/>
    <property type="evidence" value="ECO:0007669"/>
    <property type="project" value="UniProtKB-EC"/>
</dbReference>
<dbReference type="GO" id="GO:0046872">
    <property type="term" value="F:metal ion binding"/>
    <property type="evidence" value="ECO:0007669"/>
    <property type="project" value="UniProtKB-KW"/>
</dbReference>
<reference evidence="10 11" key="1">
    <citation type="submission" date="2016-11" db="EMBL/GenBank/DDBJ databases">
        <title>Description of two novel members of the family Erysipelotrichaceae: Ileibacterium lipovorans gen. nov., sp. nov. and Dubosiella newyorkensis, gen. nov., sp. nov.</title>
        <authorList>
            <person name="Cox L.M."/>
            <person name="Sohn J."/>
            <person name="Tyrrell K.L."/>
            <person name="Citron D.M."/>
            <person name="Lawson P.A."/>
            <person name="Patel N.B."/>
            <person name="Iizumi T."/>
            <person name="Perez-Perez G.I."/>
            <person name="Goldstein E.J."/>
            <person name="Blaser M.J."/>
        </authorList>
    </citation>
    <scope>NUCLEOTIDE SEQUENCE [LARGE SCALE GENOMIC DNA]</scope>
    <source>
        <strain evidence="10 11">NYU-BL-A4</strain>
    </source>
</reference>
<dbReference type="STRING" id="1862672.BO225_02540"/>
<dbReference type="InterPro" id="IPR038763">
    <property type="entry name" value="DHH_sf"/>
</dbReference>
<proteinExistence type="predicted"/>
<evidence type="ECO:0000256" key="4">
    <source>
        <dbReference type="ARBA" id="ARBA00022801"/>
    </source>
</evidence>
<dbReference type="PANTHER" id="PTHR12112:SF22">
    <property type="entry name" value="MANGANESE-DEPENDENT INORGANIC PYROPHOSPHATASE-RELATED"/>
    <property type="match status" value="1"/>
</dbReference>
<dbReference type="AlphaFoldDB" id="A0A1U7NPH5"/>
<evidence type="ECO:0000256" key="7">
    <source>
        <dbReference type="ARBA" id="ARBA00047820"/>
    </source>
</evidence>